<gene>
    <name evidence="3" type="ORF">GWK15_01805</name>
    <name evidence="2" type="ORF">GXW75_11600</name>
</gene>
<dbReference type="Proteomes" id="UP000746741">
    <property type="component" value="Unassembled WGS sequence"/>
</dbReference>
<evidence type="ECO:0000313" key="2">
    <source>
        <dbReference type="EMBL" id="MBR0659895.1"/>
    </source>
</evidence>
<sequence>MTTQIQTNIAIGQGSGTMIDRALSSMDADQIPAATHRPHERDARFRSFREGAFVASFLRQSAMERFWLSDLRRFYLFLYLMRESAWMRGTSGRFPFALVAMRTQLSLARLSQLLEMAHATGDFRRQRDPRDARQYIFEPSERAIALFERLVDDFHADAPALLERTPVSLARAGRERRAQQLLFIDAVLRFLGGLDLGDRGVGSLSFMLAMLDLHLHSPLATTDLIRREADRLHVTCVTIRNLLRRAEERDWLQRDRRMLSLSQQGRRRIHAGMEAFEALVAEVLPTVAEPPRTGDPRPMRRRPFLAHRMPGWAG</sequence>
<comment type="caution">
    <text evidence="2">The sequence shown here is derived from an EMBL/GenBank/DDBJ whole genome shotgun (WGS) entry which is preliminary data.</text>
</comment>
<dbReference type="EMBL" id="JAAVUP010000001">
    <property type="protein sequence ID" value="NKE15665.1"/>
    <property type="molecule type" value="Genomic_DNA"/>
</dbReference>
<dbReference type="EMBL" id="JAAEDK010000022">
    <property type="protein sequence ID" value="MBR0659895.1"/>
    <property type="molecule type" value="Genomic_DNA"/>
</dbReference>
<evidence type="ECO:0000313" key="3">
    <source>
        <dbReference type="EMBL" id="NKE15665.1"/>
    </source>
</evidence>
<dbReference type="Proteomes" id="UP001138708">
    <property type="component" value="Unassembled WGS sequence"/>
</dbReference>
<keyword evidence="4" id="KW-1185">Reference proteome</keyword>
<evidence type="ECO:0000313" key="5">
    <source>
        <dbReference type="Proteomes" id="UP001138708"/>
    </source>
</evidence>
<reference evidence="3 4" key="2">
    <citation type="submission" date="2020-02" db="EMBL/GenBank/DDBJ databases">
        <authorList>
            <person name="Sun Q."/>
            <person name="Inoue M."/>
        </authorList>
    </citation>
    <scope>NUCLEOTIDE SEQUENCE [LARGE SCALE GENOMIC DNA]</scope>
    <source>
        <strain evidence="3 4">KCTC 22478</strain>
    </source>
</reference>
<dbReference type="AlphaFoldDB" id="A0A9X9WHT5"/>
<accession>A0A9X9WHT5</accession>
<name>A0A9X9WHT5_9PROT</name>
<reference evidence="2" key="3">
    <citation type="journal article" date="2021" name="Syst. Appl. Microbiol.">
        <title>Roseomonas hellenica sp. nov., isolated from roots of wild-growing Alkanna tinctoria.</title>
        <authorList>
            <person name="Rat A."/>
            <person name="Naranjo H.D."/>
            <person name="Lebbe L."/>
            <person name="Cnockaert M."/>
            <person name="Krigas N."/>
            <person name="Grigoriadou K."/>
            <person name="Maloupa E."/>
            <person name="Willems A."/>
        </authorList>
    </citation>
    <scope>NUCLEOTIDE SEQUENCE</scope>
    <source>
        <strain evidence="2">LMG 31161</strain>
    </source>
</reference>
<evidence type="ECO:0000256" key="1">
    <source>
        <dbReference type="SAM" id="MobiDB-lite"/>
    </source>
</evidence>
<feature type="region of interest" description="Disordered" evidence="1">
    <location>
        <begin position="289"/>
        <end position="314"/>
    </location>
</feature>
<reference evidence="2" key="1">
    <citation type="submission" date="2020-01" db="EMBL/GenBank/DDBJ databases">
        <authorList>
            <person name="Rat A."/>
        </authorList>
    </citation>
    <scope>NUCLEOTIDE SEQUENCE</scope>
    <source>
        <strain evidence="2">LMG 31161</strain>
    </source>
</reference>
<protein>
    <submittedName>
        <fullName evidence="2">Uncharacterized protein</fullName>
    </submittedName>
</protein>
<proteinExistence type="predicted"/>
<dbReference type="RefSeq" id="WP_168038480.1">
    <property type="nucleotide sequence ID" value="NZ_JAAEDK010000022.1"/>
</dbReference>
<organism evidence="2 5">
    <name type="scientific">Neoroseomonas oryzicola</name>
    <dbReference type="NCBI Taxonomy" id="535904"/>
    <lineage>
        <taxon>Bacteria</taxon>
        <taxon>Pseudomonadati</taxon>
        <taxon>Pseudomonadota</taxon>
        <taxon>Alphaproteobacteria</taxon>
        <taxon>Acetobacterales</taxon>
        <taxon>Acetobacteraceae</taxon>
        <taxon>Neoroseomonas</taxon>
    </lineage>
</organism>
<evidence type="ECO:0000313" key="4">
    <source>
        <dbReference type="Proteomes" id="UP000746741"/>
    </source>
</evidence>